<dbReference type="STRING" id="642227.HA49_14955"/>
<organism evidence="1 2">
    <name type="scientific">Tatumella morbirosei</name>
    <dbReference type="NCBI Taxonomy" id="642227"/>
    <lineage>
        <taxon>Bacteria</taxon>
        <taxon>Pseudomonadati</taxon>
        <taxon>Pseudomonadota</taxon>
        <taxon>Gammaproteobacteria</taxon>
        <taxon>Enterobacterales</taxon>
        <taxon>Erwiniaceae</taxon>
        <taxon>Tatumella</taxon>
    </lineage>
</organism>
<dbReference type="AlphaFoldDB" id="A0A095T6F0"/>
<sequence>MKILHCPLNGPRNITEFAYGGELKTIPDQMSCSDREWADYVFYEDNRAGVVTEWWFHTPSGYWFLAERNTLTDEVIRTFDAHQVFPNPHSNVLPEIITEAAEVIS</sequence>
<reference evidence="1" key="1">
    <citation type="submission" date="2014-12" db="EMBL/GenBank/DDBJ databases">
        <title>The draft genome of the Tatumella morbirosei type strain, LMG23360T isolated from pineapple rot.</title>
        <authorList>
            <person name="Smits T.H."/>
            <person name="Palmer M."/>
            <person name="Venter S.N."/>
            <person name="Duffy B."/>
            <person name="Steenkamp E.T."/>
            <person name="Chan W.Y."/>
            <person name="Coutinho T.A."/>
            <person name="Coetzee M.P."/>
            <person name="De Maayer P."/>
        </authorList>
    </citation>
    <scope>NUCLEOTIDE SEQUENCE [LARGE SCALE GENOMIC DNA]</scope>
    <source>
        <strain evidence="1">LMG 23360</strain>
    </source>
</reference>
<dbReference type="Proteomes" id="UP000029577">
    <property type="component" value="Unassembled WGS sequence"/>
</dbReference>
<comment type="caution">
    <text evidence="1">The sequence shown here is derived from an EMBL/GenBank/DDBJ whole genome shotgun (WGS) entry which is preliminary data.</text>
</comment>
<dbReference type="InterPro" id="IPR038561">
    <property type="entry name" value="SoxD_sf"/>
</dbReference>
<dbReference type="InterPro" id="IPR006279">
    <property type="entry name" value="SoxD"/>
</dbReference>
<accession>A0A095T6F0</accession>
<dbReference type="EMBL" id="JPKR02000003">
    <property type="protein sequence ID" value="KGD72079.1"/>
    <property type="molecule type" value="Genomic_DNA"/>
</dbReference>
<name>A0A095T6F0_9GAMM</name>
<proteinExistence type="predicted"/>
<evidence type="ECO:0000313" key="1">
    <source>
        <dbReference type="EMBL" id="KGD72079.1"/>
    </source>
</evidence>
<dbReference type="RefSeq" id="WP_038021316.1">
    <property type="nucleotide sequence ID" value="NZ_JPKR02000003.1"/>
</dbReference>
<dbReference type="OrthoDB" id="7159274at2"/>
<dbReference type="Gene3D" id="3.30.2270.10">
    <property type="entry name" value="Folate-binding superfamily"/>
    <property type="match status" value="1"/>
</dbReference>
<dbReference type="eggNOG" id="COG4311">
    <property type="taxonomic scope" value="Bacteria"/>
</dbReference>
<protein>
    <submittedName>
        <fullName evidence="1">Sarcosine oxidase subunit delta</fullName>
    </submittedName>
</protein>
<keyword evidence="2" id="KW-1185">Reference proteome</keyword>
<gene>
    <name evidence="1" type="ORF">HA49_14955</name>
</gene>
<evidence type="ECO:0000313" key="2">
    <source>
        <dbReference type="Proteomes" id="UP000029577"/>
    </source>
</evidence>
<dbReference type="GO" id="GO:0046653">
    <property type="term" value="P:tetrahydrofolate metabolic process"/>
    <property type="evidence" value="ECO:0007669"/>
    <property type="project" value="InterPro"/>
</dbReference>
<dbReference type="GO" id="GO:0008115">
    <property type="term" value="F:sarcosine oxidase activity"/>
    <property type="evidence" value="ECO:0007669"/>
    <property type="project" value="InterPro"/>
</dbReference>
<dbReference type="Pfam" id="PF04267">
    <property type="entry name" value="SoxD"/>
    <property type="match status" value="1"/>
</dbReference>